<dbReference type="SUPFAM" id="SSF51735">
    <property type="entry name" value="NAD(P)-binding Rossmann-fold domains"/>
    <property type="match status" value="1"/>
</dbReference>
<protein>
    <recommendedName>
        <fullName evidence="6">N(5)-(Carboxyethyl)ornithine synthase</fullName>
    </recommendedName>
</protein>
<dbReference type="Pfam" id="PF05222">
    <property type="entry name" value="AlaDh_PNT_N"/>
    <property type="match status" value="1"/>
</dbReference>
<keyword evidence="1" id="KW-0560">Oxidoreductase</keyword>
<dbReference type="GO" id="GO:0005886">
    <property type="term" value="C:plasma membrane"/>
    <property type="evidence" value="ECO:0007669"/>
    <property type="project" value="TreeGrafter"/>
</dbReference>
<dbReference type="EMBL" id="RCBY01000082">
    <property type="protein sequence ID" value="RQH40901.1"/>
    <property type="molecule type" value="Genomic_DNA"/>
</dbReference>
<keyword evidence="5" id="KW-1185">Reference proteome</keyword>
<evidence type="ECO:0000313" key="5">
    <source>
        <dbReference type="Proteomes" id="UP000269154"/>
    </source>
</evidence>
<dbReference type="Proteomes" id="UP000269154">
    <property type="component" value="Unassembled WGS sequence"/>
</dbReference>
<proteinExistence type="predicted"/>
<dbReference type="SMART" id="SM01002">
    <property type="entry name" value="AlaDh_PNT_C"/>
    <property type="match status" value="1"/>
</dbReference>
<dbReference type="InterPro" id="IPR007886">
    <property type="entry name" value="AlaDH/PNT_N"/>
</dbReference>
<dbReference type="GO" id="GO:0000286">
    <property type="term" value="F:alanine dehydrogenase activity"/>
    <property type="evidence" value="ECO:0007669"/>
    <property type="project" value="TreeGrafter"/>
</dbReference>
<sequence length="335" mass="38236">MEFLCGKKKFSIPRILIIGEHQMKIAYIKPSFLNEKRVGLLPQHLSYCSPEDERRFEEGYGKNLDIPDAVYGESAGYSRESLFAWADVIYCIKVPQPQDYQYFRENQTLVGWIHPFGASGKHFREYCAEPKNIRLFDITNRISIRVTQGKTETLNIPRDITHKNSILAGYASMMQAMMLRGGITQNDKVAVFGSGNVAFGVLKYLASQGIEPLLRRRSNIDLMQQEFKDYDIFINTVEIAEGDAPIVTLKMLDSMKSTGWIIDAAADTGRAIQGTRATKIENPIYQDEHGHTFYVVDNSPSLLYRESSEAISVGYAKHFWFKPMNYWYSDFCIAP</sequence>
<name>A0A3N6QI95_9CYAN</name>
<dbReference type="SUPFAM" id="SSF52283">
    <property type="entry name" value="Formate/glycerate dehydrogenase catalytic domain-like"/>
    <property type="match status" value="1"/>
</dbReference>
<dbReference type="InterPro" id="IPR007698">
    <property type="entry name" value="AlaDH/PNT_NAD(H)-bd"/>
</dbReference>
<comment type="caution">
    <text evidence="4">The sequence shown here is derived from an EMBL/GenBank/DDBJ whole genome shotgun (WGS) entry which is preliminary data.</text>
</comment>
<evidence type="ECO:0008006" key="6">
    <source>
        <dbReference type="Google" id="ProtNLM"/>
    </source>
</evidence>
<reference evidence="4 5" key="1">
    <citation type="journal article" date="2018" name="ACS Chem. Biol.">
        <title>Ketoreductase domain dysfunction expands chemodiversity: malyngamide biosynthesis in the cyanobacterium Okeania hirsuta.</title>
        <authorList>
            <person name="Moss N.A."/>
            <person name="Leao T."/>
            <person name="Rankin M."/>
            <person name="McCullough T.M."/>
            <person name="Qu P."/>
            <person name="Korobeynikov A."/>
            <person name="Smith J.L."/>
            <person name="Gerwick L."/>
            <person name="Gerwick W.H."/>
        </authorList>
    </citation>
    <scope>NUCLEOTIDE SEQUENCE [LARGE SCALE GENOMIC DNA]</scope>
    <source>
        <strain evidence="4 5">PAB10Feb10-1</strain>
    </source>
</reference>
<dbReference type="GO" id="GO:0006524">
    <property type="term" value="P:alanine catabolic process"/>
    <property type="evidence" value="ECO:0007669"/>
    <property type="project" value="TreeGrafter"/>
</dbReference>
<organism evidence="4 5">
    <name type="scientific">Okeania hirsuta</name>
    <dbReference type="NCBI Taxonomy" id="1458930"/>
    <lineage>
        <taxon>Bacteria</taxon>
        <taxon>Bacillati</taxon>
        <taxon>Cyanobacteriota</taxon>
        <taxon>Cyanophyceae</taxon>
        <taxon>Oscillatoriophycideae</taxon>
        <taxon>Oscillatoriales</taxon>
        <taxon>Microcoleaceae</taxon>
        <taxon>Okeania</taxon>
    </lineage>
</organism>
<dbReference type="Pfam" id="PF01262">
    <property type="entry name" value="AlaDh_PNT_C"/>
    <property type="match status" value="1"/>
</dbReference>
<dbReference type="PANTHER" id="PTHR42795">
    <property type="entry name" value="ALANINE DEHYDROGENASE"/>
    <property type="match status" value="1"/>
</dbReference>
<feature type="domain" description="Alanine dehydrogenase/pyridine nucleotide transhydrogenase NAD(H)-binding" evidence="2">
    <location>
        <begin position="168"/>
        <end position="295"/>
    </location>
</feature>
<evidence type="ECO:0000259" key="3">
    <source>
        <dbReference type="SMART" id="SM01003"/>
    </source>
</evidence>
<feature type="domain" description="Alanine dehydrogenase/pyridine nucleotide transhydrogenase N-terminal" evidence="3">
    <location>
        <begin position="26"/>
        <end position="118"/>
    </location>
</feature>
<dbReference type="InterPro" id="IPR036291">
    <property type="entry name" value="NAD(P)-bd_dom_sf"/>
</dbReference>
<evidence type="ECO:0000313" key="4">
    <source>
        <dbReference type="EMBL" id="RQH40901.1"/>
    </source>
</evidence>
<dbReference type="AlphaFoldDB" id="A0A3N6QI95"/>
<dbReference type="Gene3D" id="3.40.50.720">
    <property type="entry name" value="NAD(P)-binding Rossmann-like Domain"/>
    <property type="match status" value="2"/>
</dbReference>
<dbReference type="SMART" id="SM01003">
    <property type="entry name" value="AlaDh_PNT_N"/>
    <property type="match status" value="1"/>
</dbReference>
<evidence type="ECO:0000259" key="2">
    <source>
        <dbReference type="SMART" id="SM01002"/>
    </source>
</evidence>
<accession>A0A3N6QI95</accession>
<dbReference type="PANTHER" id="PTHR42795:SF1">
    <property type="entry name" value="ALANINE DEHYDROGENASE"/>
    <property type="match status" value="1"/>
</dbReference>
<evidence type="ECO:0000256" key="1">
    <source>
        <dbReference type="ARBA" id="ARBA00023002"/>
    </source>
</evidence>
<gene>
    <name evidence="4" type="ORF">D5R40_15665</name>
</gene>